<sequence>MHTVAILGASDNISRYSYMAVDLLSKAEEGYHVIPINPAKKVICGLQSVATLDDVSEKIDTLSVYVKPSISTHISDQILRSHPSRVIFNPGTENPSLMEKLSADGVKVIEACTLVLQKSKQFLREDL</sequence>
<dbReference type="PANTHER" id="PTHR33303:SF2">
    <property type="entry name" value="COA-BINDING DOMAIN-CONTAINING PROTEIN"/>
    <property type="match status" value="1"/>
</dbReference>
<dbReference type="SUPFAM" id="SSF51735">
    <property type="entry name" value="NAD(P)-binding Rossmann-fold domains"/>
    <property type="match status" value="1"/>
</dbReference>
<dbReference type="PANTHER" id="PTHR33303">
    <property type="entry name" value="CYTOPLASMIC PROTEIN-RELATED"/>
    <property type="match status" value="1"/>
</dbReference>
<dbReference type="Gene3D" id="3.40.50.720">
    <property type="entry name" value="NAD(P)-binding Rossmann-like Domain"/>
    <property type="match status" value="1"/>
</dbReference>
<feature type="domain" description="CoA-binding" evidence="1">
    <location>
        <begin position="3"/>
        <end position="116"/>
    </location>
</feature>
<accession>A0ABQ5JZ66</accession>
<evidence type="ECO:0000313" key="2">
    <source>
        <dbReference type="EMBL" id="GKT23207.1"/>
    </source>
</evidence>
<dbReference type="InterPro" id="IPR003781">
    <property type="entry name" value="CoA-bd"/>
</dbReference>
<evidence type="ECO:0000313" key="3">
    <source>
        <dbReference type="Proteomes" id="UP001057375"/>
    </source>
</evidence>
<evidence type="ECO:0000259" key="1">
    <source>
        <dbReference type="Pfam" id="PF13380"/>
    </source>
</evidence>
<proteinExistence type="predicted"/>
<reference evidence="2" key="1">
    <citation type="submission" date="2022-03" db="EMBL/GenBank/DDBJ databases">
        <title>Draft genome sequence of Aduncisulcus paluster, a free-living microaerophilic Fornicata.</title>
        <authorList>
            <person name="Yuyama I."/>
            <person name="Kume K."/>
            <person name="Tamura T."/>
            <person name="Inagaki Y."/>
            <person name="Hashimoto T."/>
        </authorList>
    </citation>
    <scope>NUCLEOTIDE SEQUENCE</scope>
    <source>
        <strain evidence="2">NY0171</strain>
    </source>
</reference>
<dbReference type="EMBL" id="BQXS01012450">
    <property type="protein sequence ID" value="GKT23207.1"/>
    <property type="molecule type" value="Genomic_DNA"/>
</dbReference>
<dbReference type="InterPro" id="IPR036291">
    <property type="entry name" value="NAD(P)-bd_dom_sf"/>
</dbReference>
<name>A0ABQ5JZ66_9EUKA</name>
<organism evidence="2 3">
    <name type="scientific">Aduncisulcus paluster</name>
    <dbReference type="NCBI Taxonomy" id="2918883"/>
    <lineage>
        <taxon>Eukaryota</taxon>
        <taxon>Metamonada</taxon>
        <taxon>Carpediemonas-like organisms</taxon>
        <taxon>Aduncisulcus</taxon>
    </lineage>
</organism>
<keyword evidence="3" id="KW-1185">Reference proteome</keyword>
<dbReference type="Proteomes" id="UP001057375">
    <property type="component" value="Unassembled WGS sequence"/>
</dbReference>
<dbReference type="Pfam" id="PF13380">
    <property type="entry name" value="CoA_binding_2"/>
    <property type="match status" value="1"/>
</dbReference>
<protein>
    <recommendedName>
        <fullName evidence="1">CoA-binding domain-containing protein</fullName>
    </recommendedName>
</protein>
<gene>
    <name evidence="2" type="ORF">ADUPG1_012355</name>
</gene>
<comment type="caution">
    <text evidence="2">The sequence shown here is derived from an EMBL/GenBank/DDBJ whole genome shotgun (WGS) entry which is preliminary data.</text>
</comment>